<keyword evidence="1" id="KW-0472">Membrane</keyword>
<dbReference type="AlphaFoldDB" id="A0AB39RZC0"/>
<dbReference type="EMBL" id="CP163443">
    <property type="protein sequence ID" value="XDQ59317.1"/>
    <property type="molecule type" value="Genomic_DNA"/>
</dbReference>
<gene>
    <name evidence="2" type="ORF">AB5J53_44525</name>
</gene>
<sequence>MAGSPPLVRIVPAELGEGLTGILVGIPADVLIFFTMDDLRLSGTAGRVQIGGVVVLALLWAVNLLVSRPRQLRAFSSAVAVEDASVPGPNEERTRQLRRGCVRVAAFVLLVTLGGAYVAHWPLFGLGVQLILGLGLLHTWRTAIWWERRHGVHLWKPALSAVGRENWRRSPYYATSARARSLTNNG</sequence>
<protein>
    <submittedName>
        <fullName evidence="2">Uncharacterized protein</fullName>
    </submittedName>
</protein>
<name>A0AB39RZC0_9ACTN</name>
<feature type="transmembrane region" description="Helical" evidence="1">
    <location>
        <begin position="100"/>
        <end position="120"/>
    </location>
</feature>
<feature type="transmembrane region" description="Helical" evidence="1">
    <location>
        <begin position="18"/>
        <end position="36"/>
    </location>
</feature>
<keyword evidence="1" id="KW-0812">Transmembrane</keyword>
<evidence type="ECO:0000313" key="2">
    <source>
        <dbReference type="EMBL" id="XDQ59317.1"/>
    </source>
</evidence>
<feature type="transmembrane region" description="Helical" evidence="1">
    <location>
        <begin position="48"/>
        <end position="66"/>
    </location>
</feature>
<evidence type="ECO:0000256" key="1">
    <source>
        <dbReference type="SAM" id="Phobius"/>
    </source>
</evidence>
<dbReference type="RefSeq" id="WP_369252965.1">
    <property type="nucleotide sequence ID" value="NZ_CP163443.1"/>
</dbReference>
<accession>A0AB39RZC0</accession>
<proteinExistence type="predicted"/>
<organism evidence="2">
    <name type="scientific">Streptomyces sp. R41</name>
    <dbReference type="NCBI Taxonomy" id="3238632"/>
    <lineage>
        <taxon>Bacteria</taxon>
        <taxon>Bacillati</taxon>
        <taxon>Actinomycetota</taxon>
        <taxon>Actinomycetes</taxon>
        <taxon>Kitasatosporales</taxon>
        <taxon>Streptomycetaceae</taxon>
        <taxon>Streptomyces</taxon>
    </lineage>
</organism>
<keyword evidence="1" id="KW-1133">Transmembrane helix</keyword>
<reference evidence="2" key="1">
    <citation type="submission" date="2024-07" db="EMBL/GenBank/DDBJ databases">
        <authorList>
            <person name="Yu S.T."/>
        </authorList>
    </citation>
    <scope>NUCLEOTIDE SEQUENCE</scope>
    <source>
        <strain evidence="2">R41</strain>
    </source>
</reference>